<proteinExistence type="predicted"/>
<protein>
    <recommendedName>
        <fullName evidence="5">HTH luxR-type domain-containing protein</fullName>
    </recommendedName>
</protein>
<evidence type="ECO:0000313" key="7">
    <source>
        <dbReference type="Proteomes" id="UP000037084"/>
    </source>
</evidence>
<organism evidence="6 7">
    <name type="scientific">Streptomyces virginiae</name>
    <name type="common">Streptomyces cinnamonensis</name>
    <dbReference type="NCBI Taxonomy" id="1961"/>
    <lineage>
        <taxon>Bacteria</taxon>
        <taxon>Bacillati</taxon>
        <taxon>Actinomycetota</taxon>
        <taxon>Actinomycetes</taxon>
        <taxon>Kitasatosporales</taxon>
        <taxon>Streptomycetaceae</taxon>
        <taxon>Streptomyces</taxon>
    </lineage>
</organism>
<dbReference type="OrthoDB" id="4296644at2"/>
<evidence type="ECO:0000256" key="1">
    <source>
        <dbReference type="ARBA" id="ARBA00023015"/>
    </source>
</evidence>
<dbReference type="PROSITE" id="PS50043">
    <property type="entry name" value="HTH_LUXR_2"/>
    <property type="match status" value="1"/>
</dbReference>
<dbReference type="PANTHER" id="PTHR44688">
    <property type="entry name" value="DNA-BINDING TRANSCRIPTIONAL ACTIVATOR DEVR_DOSR"/>
    <property type="match status" value="1"/>
</dbReference>
<reference evidence="7" key="1">
    <citation type="submission" date="2015-07" db="EMBL/GenBank/DDBJ databases">
        <authorList>
            <consortium name="Consortium for Microbial Forensics and Genomics (microFORGE)"/>
            <person name="Knight B.M."/>
            <person name="Roberts D.P."/>
            <person name="Lin D."/>
            <person name="Hari K."/>
            <person name="Fletcher J."/>
            <person name="Melcher U."/>
            <person name="Blagden T."/>
            <person name="Winegar R.A."/>
        </authorList>
    </citation>
    <scope>NUCLEOTIDE SEQUENCE [LARGE SCALE GENOMIC DNA]</scope>
    <source>
        <strain evidence="7">NRRL B-1447</strain>
    </source>
</reference>
<feature type="compositionally biased region" description="Gly residues" evidence="4">
    <location>
        <begin position="9"/>
        <end position="19"/>
    </location>
</feature>
<dbReference type="GO" id="GO:0003677">
    <property type="term" value="F:DNA binding"/>
    <property type="evidence" value="ECO:0007669"/>
    <property type="project" value="UniProtKB-KW"/>
</dbReference>
<feature type="domain" description="HTH luxR-type" evidence="5">
    <location>
        <begin position="73"/>
        <end position="138"/>
    </location>
</feature>
<dbReference type="SMART" id="SM00421">
    <property type="entry name" value="HTH_LUXR"/>
    <property type="match status" value="1"/>
</dbReference>
<evidence type="ECO:0000313" key="6">
    <source>
        <dbReference type="EMBL" id="KOG57245.1"/>
    </source>
</evidence>
<evidence type="ECO:0000256" key="4">
    <source>
        <dbReference type="SAM" id="MobiDB-lite"/>
    </source>
</evidence>
<dbReference type="Gene3D" id="1.10.10.10">
    <property type="entry name" value="Winged helix-like DNA-binding domain superfamily/Winged helix DNA-binding domain"/>
    <property type="match status" value="1"/>
</dbReference>
<evidence type="ECO:0000256" key="2">
    <source>
        <dbReference type="ARBA" id="ARBA00023125"/>
    </source>
</evidence>
<feature type="region of interest" description="Disordered" evidence="4">
    <location>
        <begin position="1"/>
        <end position="22"/>
    </location>
</feature>
<dbReference type="Pfam" id="PF00196">
    <property type="entry name" value="GerE"/>
    <property type="match status" value="1"/>
</dbReference>
<dbReference type="EMBL" id="LGUV01000013">
    <property type="protein sequence ID" value="KOG57245.1"/>
    <property type="molecule type" value="Genomic_DNA"/>
</dbReference>
<evidence type="ECO:0000259" key="5">
    <source>
        <dbReference type="PROSITE" id="PS50043"/>
    </source>
</evidence>
<dbReference type="InterPro" id="IPR016032">
    <property type="entry name" value="Sig_transdc_resp-reg_C-effctor"/>
</dbReference>
<sequence>MTTMTTTGTGAGTGTGTGGRTPPVLRLYHDLLADRERLIEAHHRLLAEQNALLEQIDLLCARSTAAPAGPDAPGESPPPLSPVQRQVLVLMAGGAKDGAIARRLNLSERSVRRQVESLARRTGASNRFTLALAAIRIGWLPAGR</sequence>
<dbReference type="PANTHER" id="PTHR44688:SF16">
    <property type="entry name" value="DNA-BINDING TRANSCRIPTIONAL ACTIVATOR DEVR_DOSR"/>
    <property type="match status" value="1"/>
</dbReference>
<dbReference type="AlphaFoldDB" id="A0A0L8N3Y4"/>
<accession>A0A0L8N3Y4</accession>
<keyword evidence="1" id="KW-0805">Transcription regulation</keyword>
<keyword evidence="3" id="KW-0804">Transcription</keyword>
<dbReference type="InterPro" id="IPR000792">
    <property type="entry name" value="Tscrpt_reg_LuxR_C"/>
</dbReference>
<dbReference type="CDD" id="cd06170">
    <property type="entry name" value="LuxR_C_like"/>
    <property type="match status" value="1"/>
</dbReference>
<name>A0A0L8N3Y4_STRVG</name>
<dbReference type="RefSeq" id="WP_053168342.1">
    <property type="nucleotide sequence ID" value="NZ_LGUV01000013.1"/>
</dbReference>
<dbReference type="PATRIC" id="fig|1961.12.peg.943"/>
<comment type="caution">
    <text evidence="6">The sequence shown here is derived from an EMBL/GenBank/DDBJ whole genome shotgun (WGS) entry which is preliminary data.</text>
</comment>
<dbReference type="SUPFAM" id="SSF46894">
    <property type="entry name" value="C-terminal effector domain of the bipartite response regulators"/>
    <property type="match status" value="1"/>
</dbReference>
<dbReference type="GO" id="GO:0006355">
    <property type="term" value="P:regulation of DNA-templated transcription"/>
    <property type="evidence" value="ECO:0007669"/>
    <property type="project" value="InterPro"/>
</dbReference>
<gene>
    <name evidence="6" type="ORF">ADK75_04420</name>
</gene>
<dbReference type="InterPro" id="IPR036388">
    <property type="entry name" value="WH-like_DNA-bd_sf"/>
</dbReference>
<keyword evidence="2" id="KW-0238">DNA-binding</keyword>
<evidence type="ECO:0000256" key="3">
    <source>
        <dbReference type="ARBA" id="ARBA00023163"/>
    </source>
</evidence>
<dbReference type="Proteomes" id="UP000037084">
    <property type="component" value="Unassembled WGS sequence"/>
</dbReference>